<sequence>MRTAYDQLTEKDVEQIIGKERMDYYSNFVTETGEGEEREITCVIGDPILATVVNQKGWLQIGTDLYKFKYDKLVLLTSSSSARVAQVDAGSESGSDMILGKVIRRSQPLGNNARLASSDYCLDEYWISNGLLGSQKRRMAGVIEYTEYFHPNGLFYSDVDLYVKHQKRVLGVSWWEVNAPQLGINWSITMDNFSQPSYTETGSVSSDNDGLIRISYPSFCVTGPNGSTDCGRVFSRISTGNWVLCSDGIRRQCYLSK</sequence>
<dbReference type="Proteomes" id="UP000664628">
    <property type="component" value="Unassembled WGS sequence"/>
</dbReference>
<evidence type="ECO:0000313" key="2">
    <source>
        <dbReference type="Proteomes" id="UP000664628"/>
    </source>
</evidence>
<evidence type="ECO:0000313" key="1">
    <source>
        <dbReference type="EMBL" id="MBO0948626.1"/>
    </source>
</evidence>
<name>A0ABS3JF62_9BACT</name>
<protein>
    <submittedName>
        <fullName evidence="1">Uncharacterized protein</fullName>
    </submittedName>
</protein>
<dbReference type="EMBL" id="JAFMYW010000002">
    <property type="protein sequence ID" value="MBO0948626.1"/>
    <property type="molecule type" value="Genomic_DNA"/>
</dbReference>
<accession>A0ABS3JF62</accession>
<keyword evidence="2" id="KW-1185">Reference proteome</keyword>
<gene>
    <name evidence="1" type="ORF">J2I46_08550</name>
</gene>
<dbReference type="RefSeq" id="WP_207328584.1">
    <property type="nucleotide sequence ID" value="NZ_JAFMYW010000002.1"/>
</dbReference>
<organism evidence="1 2">
    <name type="scientific">Fibrella forsythiae</name>
    <dbReference type="NCBI Taxonomy" id="2817061"/>
    <lineage>
        <taxon>Bacteria</taxon>
        <taxon>Pseudomonadati</taxon>
        <taxon>Bacteroidota</taxon>
        <taxon>Cytophagia</taxon>
        <taxon>Cytophagales</taxon>
        <taxon>Spirosomataceae</taxon>
        <taxon>Fibrella</taxon>
    </lineage>
</organism>
<reference evidence="1 2" key="1">
    <citation type="submission" date="2021-03" db="EMBL/GenBank/DDBJ databases">
        <title>Fibrella sp. HMF5405 genome sequencing and assembly.</title>
        <authorList>
            <person name="Kang H."/>
            <person name="Kim H."/>
            <person name="Bae S."/>
            <person name="Joh K."/>
        </authorList>
    </citation>
    <scope>NUCLEOTIDE SEQUENCE [LARGE SCALE GENOMIC DNA]</scope>
    <source>
        <strain evidence="1 2">HMF5405</strain>
    </source>
</reference>
<proteinExistence type="predicted"/>
<comment type="caution">
    <text evidence="1">The sequence shown here is derived from an EMBL/GenBank/DDBJ whole genome shotgun (WGS) entry which is preliminary data.</text>
</comment>